<accession>A0AB94IYC8</accession>
<evidence type="ECO:0000313" key="2">
    <source>
        <dbReference type="Proteomes" id="UP000008957"/>
    </source>
</evidence>
<reference evidence="1 2" key="2">
    <citation type="submission" date="2010-03" db="EMBL/GenBank/DDBJ databases">
        <authorList>
            <person name="Pajon A."/>
        </authorList>
    </citation>
    <scope>NUCLEOTIDE SEQUENCE [LARGE SCALE GENOMIC DNA]</scope>
    <source>
        <strain evidence="1 2">SGP1</strain>
    </source>
</reference>
<name>A0AB94IYC8_9BACT</name>
<keyword evidence="2" id="KW-1185">Reference proteome</keyword>
<organism evidence="1 2">
    <name type="scientific">Fretibacterium fastidiosum</name>
    <dbReference type="NCBI Taxonomy" id="651822"/>
    <lineage>
        <taxon>Bacteria</taxon>
        <taxon>Thermotogati</taxon>
        <taxon>Synergistota</taxon>
        <taxon>Synergistia</taxon>
        <taxon>Synergistales</taxon>
        <taxon>Aminobacteriaceae</taxon>
        <taxon>Fretibacterium</taxon>
    </lineage>
</organism>
<dbReference type="KEGG" id="sbr:SY1_20700"/>
<dbReference type="Proteomes" id="UP000008957">
    <property type="component" value="Chromosome"/>
</dbReference>
<dbReference type="EMBL" id="FP929056">
    <property type="protein sequence ID" value="CBL28833.1"/>
    <property type="molecule type" value="Genomic_DNA"/>
</dbReference>
<gene>
    <name evidence="1" type="ORF">SY1_20700</name>
</gene>
<proteinExistence type="predicted"/>
<protein>
    <recommendedName>
        <fullName evidence="3">Transcription factor zinc-finger domain-containing protein</fullName>
    </recommendedName>
</protein>
<dbReference type="AlphaFoldDB" id="A0AB94IYC8"/>
<evidence type="ECO:0008006" key="3">
    <source>
        <dbReference type="Google" id="ProtNLM"/>
    </source>
</evidence>
<sequence length="59" mass="6570">MPISTLVCMVSQEVSARLSSFKCGRCLGIWAARAGTAQNAKNIEGRTRDLIRRFQPFLL</sequence>
<reference evidence="2" key="1">
    <citation type="submission" date="2010-03" db="EMBL/GenBank/DDBJ databases">
        <title>The genome sequence of Synergistetes sp. SGP1.</title>
        <authorList>
            <consortium name="metaHIT consortium -- http://www.metahit.eu/"/>
            <person name="Pajon A."/>
            <person name="Turner K."/>
            <person name="Parkhill J."/>
            <person name="Wade W."/>
            <person name="Vartoukian S."/>
        </authorList>
    </citation>
    <scope>NUCLEOTIDE SEQUENCE [LARGE SCALE GENOMIC DNA]</scope>
    <source>
        <strain evidence="2">SGP1</strain>
    </source>
</reference>
<evidence type="ECO:0000313" key="1">
    <source>
        <dbReference type="EMBL" id="CBL28833.1"/>
    </source>
</evidence>